<keyword evidence="1" id="KW-0217">Developmental protein</keyword>
<evidence type="ECO:0000313" key="3">
    <source>
        <dbReference type="WBParaSite" id="Hba_20164"/>
    </source>
</evidence>
<dbReference type="PANTHER" id="PTHR23231:SF17">
    <property type="entry name" value="BTB DOMAIN-CONTAINING PROTEIN"/>
    <property type="match status" value="1"/>
</dbReference>
<name>A0A1I7XR05_HETBA</name>
<dbReference type="GO" id="GO:0007281">
    <property type="term" value="P:germ cell development"/>
    <property type="evidence" value="ECO:0007669"/>
    <property type="project" value="InterPro"/>
</dbReference>
<sequence length="199" mass="22493">MDIYDMLKMWLFLQEKGHAATLPDAEFDNQIAIFFAEAEPGSLFFEHAGLFAALRLHHLVTTLSSLQAVEKDGLIPREIIRALMVDQWKTTLANEENPTAVNTVSLDDFCVNALRFGRLIENMPKCWRWTGFNNGVDIILNLSHGNLTMKRNCLSQSTPYSINLKTERMIHYRVIVSDGSGACIFDSAKQSVSLRLDEV</sequence>
<dbReference type="InterPro" id="IPR043380">
    <property type="entry name" value="Gcl-like"/>
</dbReference>
<dbReference type="AlphaFoldDB" id="A0A1I7XR05"/>
<organism evidence="2 3">
    <name type="scientific">Heterorhabditis bacteriophora</name>
    <name type="common">Entomopathogenic nematode worm</name>
    <dbReference type="NCBI Taxonomy" id="37862"/>
    <lineage>
        <taxon>Eukaryota</taxon>
        <taxon>Metazoa</taxon>
        <taxon>Ecdysozoa</taxon>
        <taxon>Nematoda</taxon>
        <taxon>Chromadorea</taxon>
        <taxon>Rhabditida</taxon>
        <taxon>Rhabditina</taxon>
        <taxon>Rhabditomorpha</taxon>
        <taxon>Strongyloidea</taxon>
        <taxon>Heterorhabditidae</taxon>
        <taxon>Heterorhabditis</taxon>
    </lineage>
</organism>
<dbReference type="Proteomes" id="UP000095283">
    <property type="component" value="Unplaced"/>
</dbReference>
<keyword evidence="2" id="KW-1185">Reference proteome</keyword>
<evidence type="ECO:0000256" key="1">
    <source>
        <dbReference type="ARBA" id="ARBA00022473"/>
    </source>
</evidence>
<evidence type="ECO:0000313" key="2">
    <source>
        <dbReference type="Proteomes" id="UP000095283"/>
    </source>
</evidence>
<reference evidence="3" key="1">
    <citation type="submission" date="2016-11" db="UniProtKB">
        <authorList>
            <consortium name="WormBaseParasite"/>
        </authorList>
    </citation>
    <scope>IDENTIFICATION</scope>
</reference>
<dbReference type="PANTHER" id="PTHR23231">
    <property type="entry name" value="GERM CELL-LESS PROTEIN"/>
    <property type="match status" value="1"/>
</dbReference>
<accession>A0A1I7XR05</accession>
<dbReference type="WBParaSite" id="Hba_20164">
    <property type="protein sequence ID" value="Hba_20164"/>
    <property type="gene ID" value="Hba_20164"/>
</dbReference>
<proteinExistence type="predicted"/>
<protein>
    <submittedName>
        <fullName evidence="3">SEC63 domain-containing protein</fullName>
    </submittedName>
</protein>